<name>A0A8J2S5C3_9CRUS</name>
<gene>
    <name evidence="1" type="ORF">DGAL_LOCUS13261</name>
</gene>
<dbReference type="EMBL" id="CAKKLH010000295">
    <property type="protein sequence ID" value="CAH0109776.1"/>
    <property type="molecule type" value="Genomic_DNA"/>
</dbReference>
<reference evidence="1" key="1">
    <citation type="submission" date="2021-11" db="EMBL/GenBank/DDBJ databases">
        <authorList>
            <person name="Schell T."/>
        </authorList>
    </citation>
    <scope>NUCLEOTIDE SEQUENCE</scope>
    <source>
        <strain evidence="1">M5</strain>
    </source>
</reference>
<dbReference type="AlphaFoldDB" id="A0A8J2S5C3"/>
<sequence length="160" mass="18406">MATGRKIREGLFLISWKSHRNTSRLKDFGHVQQLDKDIFEICKLTCTEEKSTLQSQIILEVEIVLVKAMKSQKSQSITILATKECTEECGQHLSQNLAVENAGEYLVLAHRINCVKLRESSKDFMAKNAKAICSRREEWIEIIKNYPELCFEVMQLMANL</sequence>
<proteinExistence type="predicted"/>
<evidence type="ECO:0000313" key="2">
    <source>
        <dbReference type="Proteomes" id="UP000789390"/>
    </source>
</evidence>
<dbReference type="Gene3D" id="1.25.40.420">
    <property type="match status" value="1"/>
</dbReference>
<dbReference type="Proteomes" id="UP000789390">
    <property type="component" value="Unassembled WGS sequence"/>
</dbReference>
<accession>A0A8J2S5C3</accession>
<protein>
    <submittedName>
        <fullName evidence="1">Uncharacterized protein</fullName>
    </submittedName>
</protein>
<comment type="caution">
    <text evidence="1">The sequence shown here is derived from an EMBL/GenBank/DDBJ whole genome shotgun (WGS) entry which is preliminary data.</text>
</comment>
<evidence type="ECO:0000313" key="1">
    <source>
        <dbReference type="EMBL" id="CAH0109776.1"/>
    </source>
</evidence>
<keyword evidence="2" id="KW-1185">Reference proteome</keyword>
<dbReference type="OrthoDB" id="6359816at2759"/>
<organism evidence="1 2">
    <name type="scientific">Daphnia galeata</name>
    <dbReference type="NCBI Taxonomy" id="27404"/>
    <lineage>
        <taxon>Eukaryota</taxon>
        <taxon>Metazoa</taxon>
        <taxon>Ecdysozoa</taxon>
        <taxon>Arthropoda</taxon>
        <taxon>Crustacea</taxon>
        <taxon>Branchiopoda</taxon>
        <taxon>Diplostraca</taxon>
        <taxon>Cladocera</taxon>
        <taxon>Anomopoda</taxon>
        <taxon>Daphniidae</taxon>
        <taxon>Daphnia</taxon>
    </lineage>
</organism>
<dbReference type="PANTHER" id="PTHR24413">
    <property type="entry name" value="SPECKLE-TYPE POZ PROTEIN"/>
    <property type="match status" value="1"/>
</dbReference>